<gene>
    <name evidence="5" type="primary">gerKA</name>
    <name evidence="5" type="ORF">SBF1_700016</name>
</gene>
<dbReference type="GO" id="GO:0009847">
    <property type="term" value="P:spore germination"/>
    <property type="evidence" value="ECO:0007669"/>
    <property type="project" value="InterPro"/>
</dbReference>
<evidence type="ECO:0000256" key="4">
    <source>
        <dbReference type="SAM" id="Phobius"/>
    </source>
</evidence>
<evidence type="ECO:0000313" key="6">
    <source>
        <dbReference type="Proteomes" id="UP000238916"/>
    </source>
</evidence>
<feature type="region of interest" description="Disordered" evidence="3">
    <location>
        <begin position="1"/>
        <end position="21"/>
    </location>
</feature>
<dbReference type="Proteomes" id="UP000238916">
    <property type="component" value="Unassembled WGS sequence"/>
</dbReference>
<evidence type="ECO:0000256" key="2">
    <source>
        <dbReference type="ARBA" id="ARBA00023136"/>
    </source>
</evidence>
<organism evidence="5 6">
    <name type="scientific">Candidatus Desulfosporosinus infrequens</name>
    <dbReference type="NCBI Taxonomy" id="2043169"/>
    <lineage>
        <taxon>Bacteria</taxon>
        <taxon>Bacillati</taxon>
        <taxon>Bacillota</taxon>
        <taxon>Clostridia</taxon>
        <taxon>Eubacteriales</taxon>
        <taxon>Desulfitobacteriaceae</taxon>
        <taxon>Desulfosporosinus</taxon>
    </lineage>
</organism>
<protein>
    <submittedName>
        <fullName evidence="5">Spore germination protein KA</fullName>
    </submittedName>
</protein>
<keyword evidence="4" id="KW-0812">Transmembrane</keyword>
<comment type="similarity">
    <text evidence="1">Belongs to the GerABKA family.</text>
</comment>
<dbReference type="AlphaFoldDB" id="A0A2U3LPK0"/>
<dbReference type="PIRSF" id="PIRSF005690">
    <property type="entry name" value="GerBA"/>
    <property type="match status" value="1"/>
</dbReference>
<keyword evidence="2 4" id="KW-0472">Membrane</keyword>
<dbReference type="GO" id="GO:0016020">
    <property type="term" value="C:membrane"/>
    <property type="evidence" value="ECO:0007669"/>
    <property type="project" value="InterPro"/>
</dbReference>
<evidence type="ECO:0000313" key="5">
    <source>
        <dbReference type="EMBL" id="SPF53744.1"/>
    </source>
</evidence>
<dbReference type="PANTHER" id="PTHR22550">
    <property type="entry name" value="SPORE GERMINATION PROTEIN"/>
    <property type="match status" value="1"/>
</dbReference>
<proteinExistence type="inferred from homology"/>
<feature type="transmembrane region" description="Helical" evidence="4">
    <location>
        <begin position="408"/>
        <end position="427"/>
    </location>
</feature>
<sequence>MLAKTLGFSGPKRSNKQAAEPTERRPLFISLERNITELQEIFNLCADVVFREFTLNCEPPINVVAVFAESMINEKSGSDTILKGIMQEMISLPPTLQITQANVIQILKSRLLTAMSTKETSDFLKLTDFVLNGGVALVVEGSCQALICFVAGPKGRAVEEPITEPAVRGPRDGFVEDYQTNLFLIRKRIKSSRLKVELLEVGAISKTTVALCYLKGLAEDSLIKEVKTRISRIQIDAVAGSGIIEEMITDQPFSLFPLVQYSERPDKIAGSLMEGRVAILVDNSPMTLVVPTTFVSLLQASEDYENGFIFASFIRLIRFVSLNIALLLPAVTVAIMTFHQEIIPDKLMGVIIITRKDLPFPLYVEILIMETFFEILREAGVRLPRTIGQSVSIVGGLVIGQATVEAGFVGYIPVIVVALTAVATFVIPNYAAGTSIRILRFVLIILAAFLGGVGIMMGLMFILFYLCSLRSFGVPYLTPIAPLSLGDLKDTFIRAPWWAMRTRPRLIGVKESTRMDTNQGPEHPSKGKE</sequence>
<feature type="transmembrane region" description="Helical" evidence="4">
    <location>
        <begin position="439"/>
        <end position="466"/>
    </location>
</feature>
<evidence type="ECO:0000256" key="3">
    <source>
        <dbReference type="SAM" id="MobiDB-lite"/>
    </source>
</evidence>
<dbReference type="Pfam" id="PF03323">
    <property type="entry name" value="GerA"/>
    <property type="match status" value="1"/>
</dbReference>
<dbReference type="PANTHER" id="PTHR22550:SF5">
    <property type="entry name" value="LEUCINE ZIPPER PROTEIN 4"/>
    <property type="match status" value="1"/>
</dbReference>
<dbReference type="EMBL" id="OMOF01000668">
    <property type="protein sequence ID" value="SPF53744.1"/>
    <property type="molecule type" value="Genomic_DNA"/>
</dbReference>
<dbReference type="InterPro" id="IPR004995">
    <property type="entry name" value="Spore_Ger"/>
</dbReference>
<dbReference type="InterPro" id="IPR050768">
    <property type="entry name" value="UPF0353/GerABKA_families"/>
</dbReference>
<feature type="transmembrane region" description="Helical" evidence="4">
    <location>
        <begin position="316"/>
        <end position="338"/>
    </location>
</feature>
<keyword evidence="4" id="KW-1133">Transmembrane helix</keyword>
<accession>A0A2U3LPK0</accession>
<reference evidence="6" key="1">
    <citation type="submission" date="2018-02" db="EMBL/GenBank/DDBJ databases">
        <authorList>
            <person name="Hausmann B."/>
        </authorList>
    </citation>
    <scope>NUCLEOTIDE SEQUENCE [LARGE SCALE GENOMIC DNA]</scope>
    <source>
        <strain evidence="6">Peat soil MAG SbF1</strain>
    </source>
</reference>
<evidence type="ECO:0000256" key="1">
    <source>
        <dbReference type="ARBA" id="ARBA00005278"/>
    </source>
</evidence>
<name>A0A2U3LPK0_9FIRM</name>